<evidence type="ECO:0000256" key="4">
    <source>
        <dbReference type="SAM" id="MobiDB-lite"/>
    </source>
</evidence>
<evidence type="ECO:0000313" key="6">
    <source>
        <dbReference type="Proteomes" id="UP000008983"/>
    </source>
</evidence>
<dbReference type="STRING" id="857967.G0QW05"/>
<dbReference type="SUPFAM" id="SSF48403">
    <property type="entry name" value="Ankyrin repeat"/>
    <property type="match status" value="1"/>
</dbReference>
<dbReference type="AlphaFoldDB" id="G0QW05"/>
<feature type="region of interest" description="Disordered" evidence="4">
    <location>
        <begin position="260"/>
        <end position="288"/>
    </location>
</feature>
<evidence type="ECO:0000256" key="1">
    <source>
        <dbReference type="ARBA" id="ARBA00022737"/>
    </source>
</evidence>
<dbReference type="PROSITE" id="PS50088">
    <property type="entry name" value="ANK_REPEAT"/>
    <property type="match status" value="1"/>
</dbReference>
<keyword evidence="5" id="KW-0378">Hydrolase</keyword>
<dbReference type="Pfam" id="PF12796">
    <property type="entry name" value="Ank_2"/>
    <property type="match status" value="1"/>
</dbReference>
<dbReference type="RefSeq" id="XP_004032185.1">
    <property type="nucleotide sequence ID" value="XM_004032137.1"/>
</dbReference>
<dbReference type="InterPro" id="IPR036770">
    <property type="entry name" value="Ankyrin_rpt-contain_sf"/>
</dbReference>
<protein>
    <submittedName>
        <fullName evidence="5">IQ calmodulin-binding motif family protein, putative</fullName>
        <ecNumber evidence="5">3.1.1.3</ecNumber>
        <ecNumber evidence="5">3.1.1.47</ecNumber>
    </submittedName>
</protein>
<gene>
    <name evidence="5" type="ORF">IMG5_128300</name>
</gene>
<dbReference type="PANTHER" id="PTHR24171:SF9">
    <property type="entry name" value="ANKYRIN REPEAT DOMAIN-CONTAINING PROTEIN 39"/>
    <property type="match status" value="1"/>
</dbReference>
<evidence type="ECO:0000256" key="2">
    <source>
        <dbReference type="ARBA" id="ARBA00023043"/>
    </source>
</evidence>
<reference evidence="5 6" key="1">
    <citation type="submission" date="2011-07" db="EMBL/GenBank/DDBJ databases">
        <authorList>
            <person name="Coyne R."/>
            <person name="Brami D."/>
            <person name="Johnson J."/>
            <person name="Hostetler J."/>
            <person name="Hannick L."/>
            <person name="Clark T."/>
            <person name="Cassidy-Hanley D."/>
            <person name="Inman J."/>
        </authorList>
    </citation>
    <scope>NUCLEOTIDE SEQUENCE [LARGE SCALE GENOMIC DNA]</scope>
    <source>
        <strain evidence="5 6">G5</strain>
    </source>
</reference>
<dbReference type="OMA" id="TRHIFEN"/>
<dbReference type="PROSITE" id="PS50297">
    <property type="entry name" value="ANK_REP_REGION"/>
    <property type="match status" value="1"/>
</dbReference>
<dbReference type="PANTHER" id="PTHR24171">
    <property type="entry name" value="ANKYRIN REPEAT DOMAIN-CONTAINING PROTEIN 39-RELATED"/>
    <property type="match status" value="1"/>
</dbReference>
<dbReference type="InParanoid" id="G0QW05"/>
<keyword evidence="1" id="KW-0677">Repeat</keyword>
<dbReference type="EC" id="3.1.1.47" evidence="5"/>
<keyword evidence="2 3" id="KW-0040">ANK repeat</keyword>
<organism evidence="5 6">
    <name type="scientific">Ichthyophthirius multifiliis</name>
    <name type="common">White spot disease agent</name>
    <name type="synonym">Ich</name>
    <dbReference type="NCBI Taxonomy" id="5932"/>
    <lineage>
        <taxon>Eukaryota</taxon>
        <taxon>Sar</taxon>
        <taxon>Alveolata</taxon>
        <taxon>Ciliophora</taxon>
        <taxon>Intramacronucleata</taxon>
        <taxon>Oligohymenophorea</taxon>
        <taxon>Hymenostomatida</taxon>
        <taxon>Ophryoglenina</taxon>
        <taxon>Ichthyophthirius</taxon>
    </lineage>
</organism>
<dbReference type="Proteomes" id="UP000008983">
    <property type="component" value="Unassembled WGS sequence"/>
</dbReference>
<dbReference type="EMBL" id="GL983973">
    <property type="protein sequence ID" value="EGR30598.1"/>
    <property type="molecule type" value="Genomic_DNA"/>
</dbReference>
<evidence type="ECO:0000313" key="5">
    <source>
        <dbReference type="EMBL" id="EGR30598.1"/>
    </source>
</evidence>
<sequence>MTSLNNNYKIIQKTNAQQQKCSEMLQQRQYFNLQQQKQLKNYIIYKLIPIMMLQFHLSQIKVFFKFIKKKNSVLKAFDIQLLILSSFKTQAEKNQYVQSCMEKTINNLINNFRERLELKERKQYEQEKKENSKSHQKQKDDYFPWLKVKTKYESLRKRLNAIVIEKLNDVNKKNIFNNLIYLKNKIFRKKTQATHVKFQMKNAPLKSTKDIFQNMSTYGNPRTQQFLSRLGLSNNQNDKVNDGRLSYQVKDSNGFQQIQKKQQESQFFPDNNKKQNEQNTGGKENFWDNKKEKQFKQYRLDKKQLYYNEVNSSSWNDVGFLPFVQRYIINMKKQMQRDHLLNKYAEGENLTIEELKLLANTSELLNSCIDKKFMQNAVDIIDEDVISNLELGLAEDILKNYEEIQILVKESRQQFIANQLKQNYIKFKQYDIAKAKQYEKNEYMKVHMKNYKMLAQICYKMEKEGKFKEQLPVNIKGFDKLVNFIEGKITQEELIKDIKQINFYADEIEDKDQIEKHKQLQKVKQQQNFNNYINNISQPKNQSSRNFKQDYIRHVYHPPSKIFKTQEERNFQEHTAEEQIKYSQLDTVKNKVNKNQQEKYKLNLKSSKVLRNNSNFKRFYSGGPSKHAKEQHQYKINDYKAKIEQIRNISKQNIKIQVLQDKKNIEIISLDDNQKPINQISTQTNINFNTLETRQSIRKDSIQQFRPKTALNICSSIKEDQQFQFLNTFQNPYSTTLTTFCPELSSDLSHYQFKRTVEQLNEKHIKKQLRNVKLIDAAKQNLLWKVNTDRFVFCKRDFYFAVDENGWTALHWATHHQNIDFIQWLIDQGSDPNQPDQKGDTPVHLAFKGNKLEVIYKKKLDIFFQFFFLFKRLLKLLLMEGEIQIILIIKGRLHLFLLVKICQIYQVYRRVEDLKMKILLIIIVQLNFQLNLKQSNKNNYLIHRNQQEASLLYNKVHYPFNLEIIIVFPNNKVLFTFDQIFFI</sequence>
<proteinExistence type="predicted"/>
<dbReference type="OrthoDB" id="295802at2759"/>
<feature type="repeat" description="ANK" evidence="3">
    <location>
        <begin position="805"/>
        <end position="837"/>
    </location>
</feature>
<dbReference type="GO" id="GO:0003847">
    <property type="term" value="F:1-alkyl-2-acetylglycerophosphocholine esterase activity"/>
    <property type="evidence" value="ECO:0007669"/>
    <property type="project" value="UniProtKB-EC"/>
</dbReference>
<accession>G0QW05</accession>
<dbReference type="EC" id="3.1.1.3" evidence="5"/>
<name>G0QW05_ICHMU</name>
<dbReference type="SMART" id="SM00248">
    <property type="entry name" value="ANK"/>
    <property type="match status" value="1"/>
</dbReference>
<evidence type="ECO:0000256" key="3">
    <source>
        <dbReference type="PROSITE-ProRule" id="PRU00023"/>
    </source>
</evidence>
<dbReference type="eggNOG" id="ENOG502SKJ7">
    <property type="taxonomic scope" value="Eukaryota"/>
</dbReference>
<dbReference type="Gene3D" id="1.25.40.20">
    <property type="entry name" value="Ankyrin repeat-containing domain"/>
    <property type="match status" value="1"/>
</dbReference>
<keyword evidence="6" id="KW-1185">Reference proteome</keyword>
<dbReference type="InterPro" id="IPR002110">
    <property type="entry name" value="Ankyrin_rpt"/>
</dbReference>
<dbReference type="GeneID" id="14906711"/>
<dbReference type="GO" id="GO:0004806">
    <property type="term" value="F:triacylglycerol lipase activity"/>
    <property type="evidence" value="ECO:0007669"/>
    <property type="project" value="UniProtKB-EC"/>
</dbReference>